<dbReference type="InterPro" id="IPR011721">
    <property type="entry name" value="CHP02096"/>
</dbReference>
<dbReference type="EMBL" id="FUYE01000004">
    <property type="protein sequence ID" value="SKA90057.1"/>
    <property type="molecule type" value="Genomic_DNA"/>
</dbReference>
<proteinExistence type="predicted"/>
<protein>
    <recommendedName>
        <fullName evidence="1">SnoaL-like domain-containing protein</fullName>
    </recommendedName>
</protein>
<dbReference type="Gene3D" id="3.10.450.50">
    <property type="match status" value="1"/>
</dbReference>
<sequence length="164" mass="18629">MRTTTLSKELLMDSFLTRSPGCILLQIMSAVKDTVRLIETYYATFNSGDRDAMLALLTEDVIHDINQGTSEVGRDAFQAFLQRMDRSYREEVTELVVMAHEEGTRAAAEFYILGTYLHTDEGLPPATGQTYRLRVGAFFDIRDGKVARVTNYYNLEDWLRQVGA</sequence>
<dbReference type="SUPFAM" id="SSF54427">
    <property type="entry name" value="NTF2-like"/>
    <property type="match status" value="1"/>
</dbReference>
<dbReference type="InterPro" id="IPR032710">
    <property type="entry name" value="NTF2-like_dom_sf"/>
</dbReference>
<dbReference type="InterPro" id="IPR037401">
    <property type="entry name" value="SnoaL-like"/>
</dbReference>
<evidence type="ECO:0000313" key="3">
    <source>
        <dbReference type="Proteomes" id="UP000190774"/>
    </source>
</evidence>
<evidence type="ECO:0000313" key="2">
    <source>
        <dbReference type="EMBL" id="SKA90057.1"/>
    </source>
</evidence>
<dbReference type="AlphaFoldDB" id="A0A1T4XKL0"/>
<evidence type="ECO:0000259" key="1">
    <source>
        <dbReference type="Pfam" id="PF12680"/>
    </source>
</evidence>
<dbReference type="NCBIfam" id="TIGR02096">
    <property type="entry name" value="ketosteroid isomerase-related protein"/>
    <property type="match status" value="1"/>
</dbReference>
<dbReference type="Pfam" id="PF12680">
    <property type="entry name" value="SnoaL_2"/>
    <property type="match status" value="1"/>
</dbReference>
<keyword evidence="3" id="KW-1185">Reference proteome</keyword>
<accession>A0A1T4XKL0</accession>
<gene>
    <name evidence="2" type="ORF">SAMN02745166_01653</name>
</gene>
<dbReference type="Proteomes" id="UP000190774">
    <property type="component" value="Unassembled WGS sequence"/>
</dbReference>
<dbReference type="STRING" id="48467.SAMN02745166_01653"/>
<feature type="domain" description="SnoaL-like" evidence="1">
    <location>
        <begin position="38"/>
        <end position="149"/>
    </location>
</feature>
<name>A0A1T4XKL0_9BACT</name>
<dbReference type="CDD" id="cd00531">
    <property type="entry name" value="NTF2_like"/>
    <property type="match status" value="1"/>
</dbReference>
<reference evidence="3" key="1">
    <citation type="submission" date="2017-02" db="EMBL/GenBank/DDBJ databases">
        <authorList>
            <person name="Varghese N."/>
            <person name="Submissions S."/>
        </authorList>
    </citation>
    <scope>NUCLEOTIDE SEQUENCE [LARGE SCALE GENOMIC DNA]</scope>
    <source>
        <strain evidence="3">ATCC 700200</strain>
    </source>
</reference>
<organism evidence="2 3">
    <name type="scientific">Prosthecobacter debontii</name>
    <dbReference type="NCBI Taxonomy" id="48467"/>
    <lineage>
        <taxon>Bacteria</taxon>
        <taxon>Pseudomonadati</taxon>
        <taxon>Verrucomicrobiota</taxon>
        <taxon>Verrucomicrobiia</taxon>
        <taxon>Verrucomicrobiales</taxon>
        <taxon>Verrucomicrobiaceae</taxon>
        <taxon>Prosthecobacter</taxon>
    </lineage>
</organism>